<evidence type="ECO:0000313" key="5">
    <source>
        <dbReference type="Proteomes" id="UP001165060"/>
    </source>
</evidence>
<gene>
    <name evidence="4" type="ORF">TeGR_g5876</name>
</gene>
<feature type="signal peptide" evidence="3">
    <location>
        <begin position="1"/>
        <end position="18"/>
    </location>
</feature>
<feature type="region of interest" description="Disordered" evidence="1">
    <location>
        <begin position="30"/>
        <end position="55"/>
    </location>
</feature>
<keyword evidence="2" id="KW-0812">Transmembrane</keyword>
<feature type="transmembrane region" description="Helical" evidence="2">
    <location>
        <begin position="255"/>
        <end position="279"/>
    </location>
</feature>
<keyword evidence="2" id="KW-1133">Transmembrane helix</keyword>
<comment type="caution">
    <text evidence="4">The sequence shown here is derived from an EMBL/GenBank/DDBJ whole genome shotgun (WGS) entry which is preliminary data.</text>
</comment>
<feature type="chain" id="PRO_5047480133" evidence="3">
    <location>
        <begin position="19"/>
        <end position="330"/>
    </location>
</feature>
<accession>A0ABQ6MUS2</accession>
<keyword evidence="5" id="KW-1185">Reference proteome</keyword>
<dbReference type="EMBL" id="BRYB01003216">
    <property type="protein sequence ID" value="GMI32819.1"/>
    <property type="molecule type" value="Genomic_DNA"/>
</dbReference>
<keyword evidence="3" id="KW-0732">Signal</keyword>
<proteinExistence type="predicted"/>
<feature type="transmembrane region" description="Helical" evidence="2">
    <location>
        <begin position="291"/>
        <end position="316"/>
    </location>
</feature>
<dbReference type="Proteomes" id="UP001165060">
    <property type="component" value="Unassembled WGS sequence"/>
</dbReference>
<reference evidence="4 5" key="1">
    <citation type="journal article" date="2023" name="Commun. Biol.">
        <title>Genome analysis of Parmales, the sister group of diatoms, reveals the evolutionary specialization of diatoms from phago-mixotrophs to photoautotrophs.</title>
        <authorList>
            <person name="Ban H."/>
            <person name="Sato S."/>
            <person name="Yoshikawa S."/>
            <person name="Yamada K."/>
            <person name="Nakamura Y."/>
            <person name="Ichinomiya M."/>
            <person name="Sato N."/>
            <person name="Blanc-Mathieu R."/>
            <person name="Endo H."/>
            <person name="Kuwata A."/>
            <person name="Ogata H."/>
        </authorList>
    </citation>
    <scope>NUCLEOTIDE SEQUENCE [LARGE SCALE GENOMIC DNA]</scope>
</reference>
<sequence>MRSFLLAAVLSLPLLSLSLLPSLPRPQGSPFSSPASPFSAPASCPGSSSSRSSSSSSLCAISVPSLSFRPLTKHLPWEKARAAGREAESLRNEAAALYRALGVPDTASFEEINAATKQLQAEYARDVKKKMQLGVVKDKIMEVRLRQRVTGNLGIDADARASDLASERAEELLRSRRKWEAPGWTRGVVKLPDGKHLKQTSTFLGGATLGCLLVPSMASSFTMIGAVLGIGLLYNRGQPPVVRDDMGNPGEVRPVKPSVIALTVGLNLLIAFTFVFLGVGLMKLFPAVEAVLGPSLVTTLMLNAGFFVACTFFQTYKDGGGGKKKRKGWK</sequence>
<evidence type="ECO:0000256" key="1">
    <source>
        <dbReference type="SAM" id="MobiDB-lite"/>
    </source>
</evidence>
<dbReference type="Pfam" id="PF11833">
    <property type="entry name" value="CPP1-like"/>
    <property type="match status" value="1"/>
</dbReference>
<name>A0ABQ6MUS2_9STRA</name>
<keyword evidence="2" id="KW-0472">Membrane</keyword>
<dbReference type="InterPro" id="IPR021788">
    <property type="entry name" value="CPP1-like"/>
</dbReference>
<organism evidence="4 5">
    <name type="scientific">Tetraparma gracilis</name>
    <dbReference type="NCBI Taxonomy" id="2962635"/>
    <lineage>
        <taxon>Eukaryota</taxon>
        <taxon>Sar</taxon>
        <taxon>Stramenopiles</taxon>
        <taxon>Ochrophyta</taxon>
        <taxon>Bolidophyceae</taxon>
        <taxon>Parmales</taxon>
        <taxon>Triparmaceae</taxon>
        <taxon>Tetraparma</taxon>
    </lineage>
</organism>
<feature type="transmembrane region" description="Helical" evidence="2">
    <location>
        <begin position="212"/>
        <end position="234"/>
    </location>
</feature>
<evidence type="ECO:0000256" key="2">
    <source>
        <dbReference type="SAM" id="Phobius"/>
    </source>
</evidence>
<evidence type="ECO:0000313" key="4">
    <source>
        <dbReference type="EMBL" id="GMI32819.1"/>
    </source>
</evidence>
<protein>
    <submittedName>
        <fullName evidence="4">Uncharacterized protein</fullName>
    </submittedName>
</protein>
<evidence type="ECO:0000256" key="3">
    <source>
        <dbReference type="SAM" id="SignalP"/>
    </source>
</evidence>